<dbReference type="eggNOG" id="ENOG5033TDY">
    <property type="taxonomic scope" value="Bacteria"/>
</dbReference>
<dbReference type="STRING" id="1121353.H924_08885"/>
<dbReference type="RefSeq" id="WP_015651646.1">
    <property type="nucleotide sequence ID" value="NC_020506.1"/>
</dbReference>
<proteinExistence type="predicted"/>
<evidence type="ECO:0000313" key="3">
    <source>
        <dbReference type="Proteomes" id="UP000011760"/>
    </source>
</evidence>
<organism evidence="2 3">
    <name type="scientific">Corynebacterium callunae DSM 20147</name>
    <dbReference type="NCBI Taxonomy" id="1121353"/>
    <lineage>
        <taxon>Bacteria</taxon>
        <taxon>Bacillati</taxon>
        <taxon>Actinomycetota</taxon>
        <taxon>Actinomycetes</taxon>
        <taxon>Mycobacteriales</taxon>
        <taxon>Corynebacteriaceae</taxon>
        <taxon>Corynebacterium</taxon>
    </lineage>
</organism>
<keyword evidence="3" id="KW-1185">Reference proteome</keyword>
<protein>
    <recommendedName>
        <fullName evidence="1">ER-bound oxygenase mpaB/mpaB'/Rubber oxygenase catalytic domain-containing protein</fullName>
    </recommendedName>
</protein>
<gene>
    <name evidence="2" type="ORF">H924_08885</name>
</gene>
<evidence type="ECO:0000313" key="2">
    <source>
        <dbReference type="EMBL" id="AGG67215.1"/>
    </source>
</evidence>
<dbReference type="PANTHER" id="PTHR37539:SF1">
    <property type="entry name" value="ER-BOUND OXYGENASE MPAB_MPAB'_RUBBER OXYGENASE CATALYTIC DOMAIN-CONTAINING PROTEIN"/>
    <property type="match status" value="1"/>
</dbReference>
<dbReference type="GO" id="GO:0016491">
    <property type="term" value="F:oxidoreductase activity"/>
    <property type="evidence" value="ECO:0007669"/>
    <property type="project" value="InterPro"/>
</dbReference>
<dbReference type="InterPro" id="IPR018713">
    <property type="entry name" value="MPAB/Lcp_cat_dom"/>
</dbReference>
<dbReference type="EMBL" id="CP004354">
    <property type="protein sequence ID" value="AGG67215.1"/>
    <property type="molecule type" value="Genomic_DNA"/>
</dbReference>
<dbReference type="HOGENOM" id="CLU_044205_0_0_11"/>
<reference evidence="2 3" key="1">
    <citation type="submission" date="2013-02" db="EMBL/GenBank/DDBJ databases">
        <title>The complete genome sequence of Corynebacterium callunae DSM 20147.</title>
        <authorList>
            <person name="Ruckert C."/>
            <person name="Albersmeier A."/>
            <person name="Kalinowski J."/>
        </authorList>
    </citation>
    <scope>NUCLEOTIDE SEQUENCE [LARGE SCALE GENOMIC DNA]</scope>
    <source>
        <strain evidence="2 3">DSM 20147</strain>
    </source>
</reference>
<dbReference type="Proteomes" id="UP000011760">
    <property type="component" value="Chromosome"/>
</dbReference>
<feature type="domain" description="ER-bound oxygenase mpaB/mpaB'/Rubber oxygenase catalytic" evidence="1">
    <location>
        <begin position="166"/>
        <end position="306"/>
    </location>
</feature>
<dbReference type="Pfam" id="PF09995">
    <property type="entry name" value="MPAB_Lcp_cat"/>
    <property type="match status" value="1"/>
</dbReference>
<dbReference type="PANTHER" id="PTHR37539">
    <property type="entry name" value="SECRETED PROTEIN-RELATED"/>
    <property type="match status" value="1"/>
</dbReference>
<accession>M1UG43</accession>
<dbReference type="AlphaFoldDB" id="M1UG43"/>
<evidence type="ECO:0000259" key="1">
    <source>
        <dbReference type="Pfam" id="PF09995"/>
    </source>
</evidence>
<sequence length="445" mass="51284">MTTPHLETLPPSDNPYKDFRYFYCDGMPLRPAPKRRTEKPSWSTARHTLFDKWHRVRDDWSYDTPQTRLLDDHMWQTDEYGNQVAEMFRRVGAKKARADFELALNEGIDKVENPEPELVALFEQLDNIPEWIDLEAAERGRVAYYNVTRMAEKITFAFGYWATTLEDRTSSATGETQMFEINPLQRGIETANFFVNLGLHGVFDRFSEGFKSAARVRLIHAQANRGLDKLWGPERYNEYSWPINSSHMISGEGWFALVPLAIDEFFGRQHSGKEWDDVAMYWAYVLYVMGGEERIIPKTGDEMRKMTSFLFANGGQSSKYRVQVATSLMNIYEMMGERAALEALAGVSLIVGDEDTRFMVKDTKWESWDWSEVAKEMEAQGRAEAAELKKLDESPDAPQRLAQRAKEGNPPWMGALRSKIQWAKDNGIDIPKNYQLHDDSVVAHN</sequence>
<dbReference type="PATRIC" id="fig|1121353.3.peg.1811"/>
<name>M1UG43_9CORY</name>
<dbReference type="KEGG" id="ccn:H924_08885"/>
<dbReference type="InterPro" id="IPR037473">
    <property type="entry name" value="Lcp-like"/>
</dbReference>